<evidence type="ECO:0000313" key="2">
    <source>
        <dbReference type="Proteomes" id="UP000790377"/>
    </source>
</evidence>
<gene>
    <name evidence="1" type="ORF">BJ138DRAFT_1010269</name>
</gene>
<reference evidence="1" key="1">
    <citation type="journal article" date="2021" name="New Phytol.">
        <title>Evolutionary innovations through gain and loss of genes in the ectomycorrhizal Boletales.</title>
        <authorList>
            <person name="Wu G."/>
            <person name="Miyauchi S."/>
            <person name="Morin E."/>
            <person name="Kuo A."/>
            <person name="Drula E."/>
            <person name="Varga T."/>
            <person name="Kohler A."/>
            <person name="Feng B."/>
            <person name="Cao Y."/>
            <person name="Lipzen A."/>
            <person name="Daum C."/>
            <person name="Hundley H."/>
            <person name="Pangilinan J."/>
            <person name="Johnson J."/>
            <person name="Barry K."/>
            <person name="LaButti K."/>
            <person name="Ng V."/>
            <person name="Ahrendt S."/>
            <person name="Min B."/>
            <person name="Choi I.G."/>
            <person name="Park H."/>
            <person name="Plett J.M."/>
            <person name="Magnuson J."/>
            <person name="Spatafora J.W."/>
            <person name="Nagy L.G."/>
            <person name="Henrissat B."/>
            <person name="Grigoriev I.V."/>
            <person name="Yang Z.L."/>
            <person name="Xu J."/>
            <person name="Martin F.M."/>
        </authorList>
    </citation>
    <scope>NUCLEOTIDE SEQUENCE</scope>
    <source>
        <strain evidence="1">ATCC 28755</strain>
    </source>
</reference>
<accession>A0ACB8A8U3</accession>
<protein>
    <submittedName>
        <fullName evidence="1">Uncharacterized protein</fullName>
    </submittedName>
</protein>
<dbReference type="EMBL" id="MU267745">
    <property type="protein sequence ID" value="KAH7909710.1"/>
    <property type="molecule type" value="Genomic_DNA"/>
</dbReference>
<name>A0ACB8A8U3_9AGAM</name>
<proteinExistence type="predicted"/>
<feature type="non-terminal residue" evidence="1">
    <location>
        <position position="1"/>
    </location>
</feature>
<evidence type="ECO:0000313" key="1">
    <source>
        <dbReference type="EMBL" id="KAH7909710.1"/>
    </source>
</evidence>
<sequence>ICRGSAVGCPTKVNQEGDQAPRICPRCHNAAMFAAKSRTWFEFCFVPLIPMNSKHIWMCSICQLQVAMQQGWEPPIAQPGYQHPGQQIQYGSPMNGGPVMPPAAYGYQPSYIQTGGPQK</sequence>
<dbReference type="Proteomes" id="UP000790377">
    <property type="component" value="Unassembled WGS sequence"/>
</dbReference>
<keyword evidence="2" id="KW-1185">Reference proteome</keyword>
<comment type="caution">
    <text evidence="1">The sequence shown here is derived from an EMBL/GenBank/DDBJ whole genome shotgun (WGS) entry which is preliminary data.</text>
</comment>
<organism evidence="1 2">
    <name type="scientific">Hygrophoropsis aurantiaca</name>
    <dbReference type="NCBI Taxonomy" id="72124"/>
    <lineage>
        <taxon>Eukaryota</taxon>
        <taxon>Fungi</taxon>
        <taxon>Dikarya</taxon>
        <taxon>Basidiomycota</taxon>
        <taxon>Agaricomycotina</taxon>
        <taxon>Agaricomycetes</taxon>
        <taxon>Agaricomycetidae</taxon>
        <taxon>Boletales</taxon>
        <taxon>Coniophorineae</taxon>
        <taxon>Hygrophoropsidaceae</taxon>
        <taxon>Hygrophoropsis</taxon>
    </lineage>
</organism>